<evidence type="ECO:0000313" key="8">
    <source>
        <dbReference type="EMBL" id="GJJ06328.1"/>
    </source>
</evidence>
<dbReference type="Pfam" id="PF00046">
    <property type="entry name" value="Homeodomain"/>
    <property type="match status" value="1"/>
</dbReference>
<evidence type="ECO:0000256" key="3">
    <source>
        <dbReference type="ARBA" id="ARBA00023242"/>
    </source>
</evidence>
<feature type="compositionally biased region" description="Polar residues" evidence="6">
    <location>
        <begin position="912"/>
        <end position="922"/>
    </location>
</feature>
<feature type="compositionally biased region" description="Pro residues" evidence="6">
    <location>
        <begin position="151"/>
        <end position="167"/>
    </location>
</feature>
<keyword evidence="1 4" id="KW-0238">DNA-binding</keyword>
<evidence type="ECO:0000313" key="9">
    <source>
        <dbReference type="Proteomes" id="UP001050691"/>
    </source>
</evidence>
<dbReference type="PROSITE" id="PS50071">
    <property type="entry name" value="HOMEOBOX_2"/>
    <property type="match status" value="1"/>
</dbReference>
<dbReference type="Proteomes" id="UP001050691">
    <property type="component" value="Unassembled WGS sequence"/>
</dbReference>
<evidence type="ECO:0000256" key="1">
    <source>
        <dbReference type="ARBA" id="ARBA00023125"/>
    </source>
</evidence>
<keyword evidence="3 4" id="KW-0539">Nucleus</keyword>
<dbReference type="InterPro" id="IPR051000">
    <property type="entry name" value="Homeobox_DNA-bind_prot"/>
</dbReference>
<feature type="region of interest" description="Disordered" evidence="6">
    <location>
        <begin position="123"/>
        <end position="199"/>
    </location>
</feature>
<organism evidence="8 9">
    <name type="scientific">Clathrus columnatus</name>
    <dbReference type="NCBI Taxonomy" id="1419009"/>
    <lineage>
        <taxon>Eukaryota</taxon>
        <taxon>Fungi</taxon>
        <taxon>Dikarya</taxon>
        <taxon>Basidiomycota</taxon>
        <taxon>Agaricomycotina</taxon>
        <taxon>Agaricomycetes</taxon>
        <taxon>Phallomycetidae</taxon>
        <taxon>Phallales</taxon>
        <taxon>Clathraceae</taxon>
        <taxon>Clathrus</taxon>
    </lineage>
</organism>
<evidence type="ECO:0000256" key="4">
    <source>
        <dbReference type="PROSITE-ProRule" id="PRU00108"/>
    </source>
</evidence>
<feature type="region of interest" description="Disordered" evidence="6">
    <location>
        <begin position="381"/>
        <end position="484"/>
    </location>
</feature>
<dbReference type="PROSITE" id="PS00027">
    <property type="entry name" value="HOMEOBOX_1"/>
    <property type="match status" value="1"/>
</dbReference>
<feature type="region of interest" description="Disordered" evidence="6">
    <location>
        <begin position="213"/>
        <end position="237"/>
    </location>
</feature>
<dbReference type="PANTHER" id="PTHR24324:SF9">
    <property type="entry name" value="HOMEOBOX DOMAIN-CONTAINING PROTEIN"/>
    <property type="match status" value="1"/>
</dbReference>
<feature type="compositionally biased region" description="Low complexity" evidence="6">
    <location>
        <begin position="221"/>
        <end position="233"/>
    </location>
</feature>
<sequence>MNYHHAPPPLYYPYPPHFDGSVNMNNPYIYDPTHVKHRRRTTPEQLKVLEETFKTDPKPNPALRKQLSLRLGMTPRVLQVWFQNRRMKVKRLVKKQTDQNSNSFTEAVSATTNNAVAEDLQQDGLLSSPGSPSSATPGPEISSAPVSASTPTPPSGSPSSSPAPSPSSPSSYPDLTRRSSLPPTFGFNPSSNHHLPFHNFHQPQQQHLPLNHHQHQNMPWNSNINNNNNNNNNHGSATAIRYDATSNSSTGGNGLTFDSLTDPLLPRRRSFTSLHRLDSHPFAPLVAAGNGVAITLPARQNHLFPPLDSVSTSVPSVITANAESLSDIGACTSLSDPSSVNNRACASATISLFSAGSSTDVSCKTTEGLVTGRLTSLKSEDLNAQGLGQNHNEDYRRSSSADRSNIFGSAAPPDSNSKENRLDRSRATAETTLESPAEPEHINRQGHRFPGPPPTADVRSPGSSRSALTLQQPTLPQQRSHSPPQVRTFLKNYHSSSTPTYVTGQAQSSSIMSPMSNNSTHTITHTSMGVVQPGLRSASFHGIISNSDNYHAYYNRQIPAGQGVSVGVGRDIGIPKGSGVECGYQSLSVNYSARGLHSPFNGLQPQVMQAGNRGYVHSGYRSMSSASLLGHSNSLQETGPPTQAPQPYQHHHHGSLPFHPQLRQPESDLANTQPQPPYTFPPRQLGFLLPGPLPAADYSFGTATSNTDSEMRETDEETQDDKQVHTWDSAKGISDITLNNTARSISNASGIHDDKGYESRFGSLASLASMPSVPSVSEGGTSAEWEREWEFEGLRDMGDERRGSCTGQVVKLLSTLEVGSRRGSEESIHSLHSGRLLNVPDGMSTHYHRHDLNEIRQLSYPVPNVDLRRDPEAIVDGNKNEGTTDTAGHADGGFNEKVDVNEQVDDEDQRKTPSASPPMTRSQETKKTYQEMNLYSKGIHGNQILSAYSPLHPGSTHCPASDFYNINVDIENGYDITNQLGVPMNMDMVEIGEPFPFTNANGDYVSGGTNAEDGMFGIERYTETTTTSGPYDGAY</sequence>
<feature type="compositionally biased region" description="Low complexity" evidence="6">
    <location>
        <begin position="124"/>
        <end position="134"/>
    </location>
</feature>
<dbReference type="InterPro" id="IPR017970">
    <property type="entry name" value="Homeobox_CS"/>
</dbReference>
<accession>A0AAV5A123</accession>
<feature type="region of interest" description="Disordered" evidence="6">
    <location>
        <begin position="874"/>
        <end position="925"/>
    </location>
</feature>
<dbReference type="InterPro" id="IPR001356">
    <property type="entry name" value="HD"/>
</dbReference>
<dbReference type="SMART" id="SM00389">
    <property type="entry name" value="HOX"/>
    <property type="match status" value="1"/>
</dbReference>
<reference evidence="8" key="1">
    <citation type="submission" date="2021-10" db="EMBL/GenBank/DDBJ databases">
        <title>De novo Genome Assembly of Clathrus columnatus (Basidiomycota, Fungi) Using Illumina and Nanopore Sequence Data.</title>
        <authorList>
            <person name="Ogiso-Tanaka E."/>
            <person name="Itagaki H."/>
            <person name="Hosoya T."/>
            <person name="Hosaka K."/>
        </authorList>
    </citation>
    <scope>NUCLEOTIDE SEQUENCE</scope>
    <source>
        <strain evidence="8">MO-923</strain>
    </source>
</reference>
<protein>
    <recommendedName>
        <fullName evidence="7">Homeobox domain-containing protein</fullName>
    </recommendedName>
</protein>
<comment type="subcellular location">
    <subcellularLocation>
        <location evidence="4 5">Nucleus</location>
    </subcellularLocation>
</comment>
<feature type="compositionally biased region" description="Polar residues" evidence="6">
    <location>
        <begin position="178"/>
        <end position="191"/>
    </location>
</feature>
<name>A0AAV5A123_9AGAM</name>
<feature type="region of interest" description="Disordered" evidence="6">
    <location>
        <begin position="631"/>
        <end position="674"/>
    </location>
</feature>
<dbReference type="CDD" id="cd00086">
    <property type="entry name" value="homeodomain"/>
    <property type="match status" value="1"/>
</dbReference>
<proteinExistence type="predicted"/>
<feature type="compositionally biased region" description="Low complexity" evidence="6">
    <location>
        <begin position="468"/>
        <end position="478"/>
    </location>
</feature>
<feature type="DNA-binding region" description="Homeobox" evidence="4">
    <location>
        <begin position="34"/>
        <end position="93"/>
    </location>
</feature>
<feature type="compositionally biased region" description="Polar residues" evidence="6">
    <location>
        <begin position="631"/>
        <end position="641"/>
    </location>
</feature>
<dbReference type="InterPro" id="IPR009057">
    <property type="entry name" value="Homeodomain-like_sf"/>
</dbReference>
<gene>
    <name evidence="8" type="ORF">Clacol_000519</name>
</gene>
<dbReference type="AlphaFoldDB" id="A0AAV5A123"/>
<feature type="region of interest" description="Disordered" evidence="6">
    <location>
        <begin position="704"/>
        <end position="724"/>
    </location>
</feature>
<feature type="domain" description="Homeobox" evidence="7">
    <location>
        <begin position="32"/>
        <end position="92"/>
    </location>
</feature>
<evidence type="ECO:0000256" key="2">
    <source>
        <dbReference type="ARBA" id="ARBA00023155"/>
    </source>
</evidence>
<dbReference type="Gene3D" id="1.10.10.60">
    <property type="entry name" value="Homeodomain-like"/>
    <property type="match status" value="1"/>
</dbReference>
<feature type="compositionally biased region" description="Basic and acidic residues" evidence="6">
    <location>
        <begin position="416"/>
        <end position="427"/>
    </location>
</feature>
<keyword evidence="9" id="KW-1185">Reference proteome</keyword>
<dbReference type="GO" id="GO:0030154">
    <property type="term" value="P:cell differentiation"/>
    <property type="evidence" value="ECO:0007669"/>
    <property type="project" value="TreeGrafter"/>
</dbReference>
<feature type="compositionally biased region" description="Low complexity" evidence="6">
    <location>
        <begin position="883"/>
        <end position="893"/>
    </location>
</feature>
<comment type="caution">
    <text evidence="8">The sequence shown here is derived from an EMBL/GenBank/DDBJ whole genome shotgun (WGS) entry which is preliminary data.</text>
</comment>
<evidence type="ECO:0000256" key="5">
    <source>
        <dbReference type="RuleBase" id="RU000682"/>
    </source>
</evidence>
<dbReference type="GO" id="GO:0000981">
    <property type="term" value="F:DNA-binding transcription factor activity, RNA polymerase II-specific"/>
    <property type="evidence" value="ECO:0007669"/>
    <property type="project" value="InterPro"/>
</dbReference>
<feature type="compositionally biased region" description="Basic and acidic residues" evidence="6">
    <location>
        <begin position="391"/>
        <end position="400"/>
    </location>
</feature>
<dbReference type="EMBL" id="BPWL01000001">
    <property type="protein sequence ID" value="GJJ06328.1"/>
    <property type="molecule type" value="Genomic_DNA"/>
</dbReference>
<dbReference type="PANTHER" id="PTHR24324">
    <property type="entry name" value="HOMEOBOX PROTEIN HHEX"/>
    <property type="match status" value="1"/>
</dbReference>
<evidence type="ECO:0000259" key="7">
    <source>
        <dbReference type="PROSITE" id="PS50071"/>
    </source>
</evidence>
<dbReference type="SUPFAM" id="SSF46689">
    <property type="entry name" value="Homeodomain-like"/>
    <property type="match status" value="1"/>
</dbReference>
<dbReference type="GO" id="GO:0000978">
    <property type="term" value="F:RNA polymerase II cis-regulatory region sequence-specific DNA binding"/>
    <property type="evidence" value="ECO:0007669"/>
    <property type="project" value="TreeGrafter"/>
</dbReference>
<dbReference type="GO" id="GO:0005634">
    <property type="term" value="C:nucleus"/>
    <property type="evidence" value="ECO:0007669"/>
    <property type="project" value="UniProtKB-SubCell"/>
</dbReference>
<evidence type="ECO:0000256" key="6">
    <source>
        <dbReference type="SAM" id="MobiDB-lite"/>
    </source>
</evidence>
<keyword evidence="2 4" id="KW-0371">Homeobox</keyword>